<sequence>MSPSTYTTSLNTRFFHKDSVNGRVVGVSAVGQRRWLQQLLLHSTVNKFRLLVLMVFCSGLFINTSTSVSTRPDVVNIGAIFSFNSSIGKVSKVAIEAAIEDVNSNPAVLVGTKLKLSMQDTKLSSGFLGIVEALRFMENYTVAILGPQYSVMAHVISHIANELHVPLLSYAATDPTLNSLQFPYFVRTTQSDLFQMAAVAEIVAYYEWRDVIAIYIDDDHGRNGVAALGDKLAEKRCKISYKVPMSPDLTHNDITNALVKVALMESRIIILHIYDTWGLEVLDVARNMQIMGSGYVWIATDWLSTILDTDSSLSLSKLDSVQGVLTLRMHASDSDFKKSFVSRWRNLTAAGDTDNGLVGLNSYGLYAYDTVWLLAHALDTFFDQGKNISFSKDSSLNEFHGGNLRFDAMSIFEGGKQLRDNILQVNMSGVTGPIKFTPDGNLIHPSYEVINVIGTGFRTIGYWSNSSGLSVVPPEKLNAQPNGSISIQPSLYGVIWPGQTAQKPRGWVFSSNGRQLRVGVPIHVSYSEFVSRIEGSDMFGGYCIDVYNAAKDMLPYPVPSKFIPFGDGHNNIITQDLLHKITTGEFDAVVGDITITTNRTKIVDFTQPYIESGLVVVAPVLKLNSSAWAFLRPFTPTMWCVTGISFLLVGAVIWILERRTNDEFRGPPRKQFVTIVWFSFSTLFSSHRETIASTLGRLVLLIWLFVVLILNSSYTASLTSILTVEQLSSPVKGIESLISNNDPIGYRRGSFAENYLTVELNIQKNRLVPLNSQSEYEKALRDGPKKGGVAAMVDERAYMELFLSTRCEFGIVGQEFTKMGWGFAFPRDSPLAIDMSTAILKLSENGDLQRIHNKWLTRSACSSEGAKQDVDRLHLTSFWGLFLLCGSVCFLALLLYLIKMVHQYTRHSDGSSKKSFLSFVKDKEEDADKMQEECKSGAKRRRSEGVSIARVHEDET</sequence>
<keyword evidence="14" id="KW-1015">Disulfide bond</keyword>
<evidence type="ECO:0000256" key="14">
    <source>
        <dbReference type="PIRSR" id="PIRSR037090-50"/>
    </source>
</evidence>
<dbReference type="FunFam" id="3.40.50.2300:FF:000081">
    <property type="entry name" value="Glutamate receptor"/>
    <property type="match status" value="1"/>
</dbReference>
<proteinExistence type="inferred from homology"/>
<dbReference type="InterPro" id="IPR019594">
    <property type="entry name" value="Glu/Gly-bd"/>
</dbReference>
<dbReference type="PANTHER" id="PTHR18966">
    <property type="entry name" value="IONOTROPIC GLUTAMATE RECEPTOR"/>
    <property type="match status" value="1"/>
</dbReference>
<dbReference type="Gene3D" id="3.40.50.2300">
    <property type="match status" value="2"/>
</dbReference>
<gene>
    <name evidence="18" type="ORF">CMV_001928</name>
</gene>
<dbReference type="FunFam" id="3.40.190.10:FF:000054">
    <property type="entry name" value="Glutamate receptor"/>
    <property type="match status" value="1"/>
</dbReference>
<dbReference type="GO" id="GO:0015276">
    <property type="term" value="F:ligand-gated monoatomic ion channel activity"/>
    <property type="evidence" value="ECO:0007669"/>
    <property type="project" value="InterPro"/>
</dbReference>
<dbReference type="InterPro" id="IPR028082">
    <property type="entry name" value="Peripla_BP_I"/>
</dbReference>
<evidence type="ECO:0000259" key="17">
    <source>
        <dbReference type="SMART" id="SM00079"/>
    </source>
</evidence>
<comment type="subcellular location">
    <subcellularLocation>
        <location evidence="1">Membrane</location>
        <topology evidence="1">Multi-pass membrane protein</topology>
    </subcellularLocation>
</comment>
<evidence type="ECO:0000256" key="1">
    <source>
        <dbReference type="ARBA" id="ARBA00004141"/>
    </source>
</evidence>
<dbReference type="InterPro" id="IPR017103">
    <property type="entry name" value="Iontropic_Glu_rcpt_pln"/>
</dbReference>
<dbReference type="GO" id="GO:0007165">
    <property type="term" value="P:signal transduction"/>
    <property type="evidence" value="ECO:0007669"/>
    <property type="project" value="UniProtKB-ARBA"/>
</dbReference>
<keyword evidence="11 13" id="KW-1071">Ligand-gated ion channel</keyword>
<dbReference type="PRINTS" id="PR01176">
    <property type="entry name" value="GABABRECEPTR"/>
</dbReference>
<evidence type="ECO:0000313" key="19">
    <source>
        <dbReference type="Proteomes" id="UP000737018"/>
    </source>
</evidence>
<evidence type="ECO:0000256" key="7">
    <source>
        <dbReference type="ARBA" id="ARBA00023065"/>
    </source>
</evidence>
<dbReference type="Pfam" id="PF01094">
    <property type="entry name" value="ANF_receptor"/>
    <property type="match status" value="1"/>
</dbReference>
<dbReference type="Gene3D" id="1.10.287.70">
    <property type="match status" value="1"/>
</dbReference>
<evidence type="ECO:0000313" key="18">
    <source>
        <dbReference type="EMBL" id="KAF3974781.1"/>
    </source>
</evidence>
<dbReference type="GO" id="GO:0016020">
    <property type="term" value="C:membrane"/>
    <property type="evidence" value="ECO:0007669"/>
    <property type="project" value="UniProtKB-SubCell"/>
</dbReference>
<feature type="domain" description="Ionotropic glutamate receptor C-terminal" evidence="17">
    <location>
        <begin position="515"/>
        <end position="858"/>
    </location>
</feature>
<keyword evidence="12 13" id="KW-0407">Ion channel</keyword>
<name>A0A8J4RK31_9ROSI</name>
<evidence type="ECO:0000256" key="12">
    <source>
        <dbReference type="ARBA" id="ARBA00023303"/>
    </source>
</evidence>
<dbReference type="OrthoDB" id="5984008at2759"/>
<dbReference type="FunFam" id="1.10.287.70:FF:000037">
    <property type="entry name" value="Glutamate receptor"/>
    <property type="match status" value="1"/>
</dbReference>
<dbReference type="GO" id="GO:1901701">
    <property type="term" value="P:cellular response to oxygen-containing compound"/>
    <property type="evidence" value="ECO:0007669"/>
    <property type="project" value="UniProtKB-ARBA"/>
</dbReference>
<dbReference type="Proteomes" id="UP000737018">
    <property type="component" value="Unassembled WGS sequence"/>
</dbReference>
<keyword evidence="4 16" id="KW-0812">Transmembrane</keyword>
<keyword evidence="7 13" id="KW-0406">Ion transport</keyword>
<evidence type="ECO:0000256" key="4">
    <source>
        <dbReference type="ARBA" id="ARBA00022692"/>
    </source>
</evidence>
<dbReference type="SUPFAM" id="SSF53822">
    <property type="entry name" value="Periplasmic binding protein-like I"/>
    <property type="match status" value="1"/>
</dbReference>
<dbReference type="AlphaFoldDB" id="A0A8J4RK31"/>
<dbReference type="SMART" id="SM00079">
    <property type="entry name" value="PBPe"/>
    <property type="match status" value="1"/>
</dbReference>
<evidence type="ECO:0000256" key="6">
    <source>
        <dbReference type="ARBA" id="ARBA00022989"/>
    </source>
</evidence>
<feature type="transmembrane region" description="Helical" evidence="16">
    <location>
        <begin position="638"/>
        <end position="656"/>
    </location>
</feature>
<protein>
    <recommendedName>
        <fullName evidence="13">Glutamate receptor</fullName>
    </recommendedName>
</protein>
<comment type="caution">
    <text evidence="18">The sequence shown here is derived from an EMBL/GenBank/DDBJ whole genome shotgun (WGS) entry which is preliminary data.</text>
</comment>
<evidence type="ECO:0000256" key="3">
    <source>
        <dbReference type="ARBA" id="ARBA00022448"/>
    </source>
</evidence>
<feature type="compositionally biased region" description="Basic and acidic residues" evidence="15">
    <location>
        <begin position="923"/>
        <end position="936"/>
    </location>
</feature>
<dbReference type="Pfam" id="PF00060">
    <property type="entry name" value="Lig_chan"/>
    <property type="match status" value="1"/>
</dbReference>
<dbReference type="CDD" id="cd13686">
    <property type="entry name" value="GluR_Plant"/>
    <property type="match status" value="1"/>
</dbReference>
<evidence type="ECO:0000256" key="8">
    <source>
        <dbReference type="ARBA" id="ARBA00023136"/>
    </source>
</evidence>
<dbReference type="EMBL" id="JRKL02000127">
    <property type="protein sequence ID" value="KAF3974781.1"/>
    <property type="molecule type" value="Genomic_DNA"/>
</dbReference>
<comment type="function">
    <text evidence="13">Glutamate-gated receptor that probably acts as non-selective cation channel.</text>
</comment>
<evidence type="ECO:0000256" key="2">
    <source>
        <dbReference type="ARBA" id="ARBA00008685"/>
    </source>
</evidence>
<evidence type="ECO:0000256" key="10">
    <source>
        <dbReference type="ARBA" id="ARBA00023180"/>
    </source>
</evidence>
<dbReference type="InterPro" id="IPR015683">
    <property type="entry name" value="Ionotropic_Glu_rcpt"/>
</dbReference>
<evidence type="ECO:0000256" key="16">
    <source>
        <dbReference type="SAM" id="Phobius"/>
    </source>
</evidence>
<keyword evidence="8 13" id="KW-0472">Membrane</keyword>
<evidence type="ECO:0000256" key="11">
    <source>
        <dbReference type="ARBA" id="ARBA00023286"/>
    </source>
</evidence>
<dbReference type="FunFam" id="3.40.190.10:FF:000175">
    <property type="entry name" value="Glutamate receptor"/>
    <property type="match status" value="1"/>
</dbReference>
<evidence type="ECO:0000256" key="9">
    <source>
        <dbReference type="ARBA" id="ARBA00023170"/>
    </source>
</evidence>
<keyword evidence="19" id="KW-1185">Reference proteome</keyword>
<organism evidence="18 19">
    <name type="scientific">Castanea mollissima</name>
    <name type="common">Chinese chestnut</name>
    <dbReference type="NCBI Taxonomy" id="60419"/>
    <lineage>
        <taxon>Eukaryota</taxon>
        <taxon>Viridiplantae</taxon>
        <taxon>Streptophyta</taxon>
        <taxon>Embryophyta</taxon>
        <taxon>Tracheophyta</taxon>
        <taxon>Spermatophyta</taxon>
        <taxon>Magnoliopsida</taxon>
        <taxon>eudicotyledons</taxon>
        <taxon>Gunneridae</taxon>
        <taxon>Pentapetalae</taxon>
        <taxon>rosids</taxon>
        <taxon>fabids</taxon>
        <taxon>Fagales</taxon>
        <taxon>Fagaceae</taxon>
        <taxon>Castanea</taxon>
    </lineage>
</organism>
<accession>A0A8J4RK31</accession>
<feature type="transmembrane region" description="Helical" evidence="16">
    <location>
        <begin position="878"/>
        <end position="898"/>
    </location>
</feature>
<comment type="similarity">
    <text evidence="2 13">Belongs to the glutamate-gated ion channel (TC 1.A.10.1) family.</text>
</comment>
<keyword evidence="10" id="KW-0325">Glycoprotein</keyword>
<dbReference type="PIRSF" id="PIRSF037090">
    <property type="entry name" value="Iontro_Glu-like_rcpt_pln"/>
    <property type="match status" value="1"/>
</dbReference>
<dbReference type="CDD" id="cd19990">
    <property type="entry name" value="PBP1_GABAb_receptor_plant"/>
    <property type="match status" value="1"/>
</dbReference>
<feature type="transmembrane region" description="Helical" evidence="16">
    <location>
        <begin position="698"/>
        <end position="722"/>
    </location>
</feature>
<evidence type="ECO:0000256" key="5">
    <source>
        <dbReference type="ARBA" id="ARBA00022729"/>
    </source>
</evidence>
<keyword evidence="6 16" id="KW-1133">Transmembrane helix</keyword>
<dbReference type="InterPro" id="IPR044440">
    <property type="entry name" value="GABAb_receptor_plant_PBP1"/>
</dbReference>
<keyword evidence="9 13" id="KW-0675">Receptor</keyword>
<reference evidence="18" key="1">
    <citation type="submission" date="2020-03" db="EMBL/GenBank/DDBJ databases">
        <title>Castanea mollissima Vanexum genome sequencing.</title>
        <authorList>
            <person name="Staton M."/>
        </authorList>
    </citation>
    <scope>NUCLEOTIDE SEQUENCE</scope>
    <source>
        <tissue evidence="18">Leaf</tissue>
    </source>
</reference>
<dbReference type="SUPFAM" id="SSF53850">
    <property type="entry name" value="Periplasmic binding protein-like II"/>
    <property type="match status" value="1"/>
</dbReference>
<dbReference type="Gene3D" id="3.40.190.10">
    <property type="entry name" value="Periplasmic binding protein-like II"/>
    <property type="match status" value="2"/>
</dbReference>
<dbReference type="InterPro" id="IPR001320">
    <property type="entry name" value="Iontro_rcpt_C"/>
</dbReference>
<evidence type="ECO:0000256" key="13">
    <source>
        <dbReference type="PIRNR" id="PIRNR037090"/>
    </source>
</evidence>
<feature type="region of interest" description="Disordered" evidence="15">
    <location>
        <begin position="923"/>
        <end position="956"/>
    </location>
</feature>
<dbReference type="Pfam" id="PF10613">
    <property type="entry name" value="Lig_chan-Glu_bd"/>
    <property type="match status" value="1"/>
</dbReference>
<dbReference type="GO" id="GO:0009611">
    <property type="term" value="P:response to wounding"/>
    <property type="evidence" value="ECO:0007669"/>
    <property type="project" value="UniProtKB-ARBA"/>
</dbReference>
<feature type="disulfide bond" evidence="14">
    <location>
        <begin position="807"/>
        <end position="861"/>
    </location>
</feature>
<keyword evidence="3 13" id="KW-0813">Transport</keyword>
<keyword evidence="5" id="KW-0732">Signal</keyword>
<dbReference type="InterPro" id="IPR001828">
    <property type="entry name" value="ANF_lig-bd_rcpt"/>
</dbReference>
<evidence type="ECO:0000256" key="15">
    <source>
        <dbReference type="SAM" id="MobiDB-lite"/>
    </source>
</evidence>